<dbReference type="Proteomes" id="UP001217776">
    <property type="component" value="Unassembled WGS sequence"/>
</dbReference>
<name>A0AAP3WFX2_BACT4</name>
<dbReference type="Pfam" id="PF20600">
    <property type="entry name" value="ExoX-like_C"/>
    <property type="match status" value="1"/>
</dbReference>
<feature type="compositionally biased region" description="Basic and acidic residues" evidence="1">
    <location>
        <begin position="350"/>
        <end position="370"/>
    </location>
</feature>
<dbReference type="RefSeq" id="WP_195601173.1">
    <property type="nucleotide sequence ID" value="NZ_JADNKL010000035.1"/>
</dbReference>
<protein>
    <recommendedName>
        <fullName evidence="2">Exodeoxyribonuclease X-like C-terminal domain-containing protein</fullName>
    </recommendedName>
</protein>
<evidence type="ECO:0000313" key="3">
    <source>
        <dbReference type="EMBL" id="MDC2236674.1"/>
    </source>
</evidence>
<evidence type="ECO:0000259" key="2">
    <source>
        <dbReference type="Pfam" id="PF20600"/>
    </source>
</evidence>
<accession>A0AAP3WFX2</accession>
<reference evidence="3" key="1">
    <citation type="submission" date="2022-10" db="EMBL/GenBank/DDBJ databases">
        <title>Human gut microbiome strain richness.</title>
        <authorList>
            <person name="Chen-Liaw A."/>
        </authorList>
    </citation>
    <scope>NUCLEOTIDE SEQUENCE</scope>
    <source>
        <strain evidence="3">1001283st1_A3_1001283B150304_161114</strain>
    </source>
</reference>
<organism evidence="3 4">
    <name type="scientific">Bacteroides thetaiotaomicron</name>
    <dbReference type="NCBI Taxonomy" id="818"/>
    <lineage>
        <taxon>Bacteria</taxon>
        <taxon>Pseudomonadati</taxon>
        <taxon>Bacteroidota</taxon>
        <taxon>Bacteroidia</taxon>
        <taxon>Bacteroidales</taxon>
        <taxon>Bacteroidaceae</taxon>
        <taxon>Bacteroides</taxon>
    </lineage>
</organism>
<feature type="domain" description="Exodeoxyribonuclease X-like C-terminal" evidence="2">
    <location>
        <begin position="298"/>
        <end position="327"/>
    </location>
</feature>
<evidence type="ECO:0000313" key="4">
    <source>
        <dbReference type="Proteomes" id="UP001217776"/>
    </source>
</evidence>
<proteinExistence type="predicted"/>
<gene>
    <name evidence="3" type="ORF">PO127_13070</name>
</gene>
<feature type="region of interest" description="Disordered" evidence="1">
    <location>
        <begin position="350"/>
        <end position="377"/>
    </location>
</feature>
<dbReference type="EMBL" id="JAQNVG010000019">
    <property type="protein sequence ID" value="MDC2236674.1"/>
    <property type="molecule type" value="Genomic_DNA"/>
</dbReference>
<comment type="caution">
    <text evidence="3">The sequence shown here is derived from an EMBL/GenBank/DDBJ whole genome shotgun (WGS) entry which is preliminary data.</text>
</comment>
<sequence>MVTVEEIQEAMKNRKPIFYPNNRISYDAYKFLRKVTKADRDILLSEFPPFDPQKRHSLFIVFTCPLCGKEFEISFSKAKFISFIRTDFNYQDLCETKYPQHTAGCAEFENYIKMYKPKGISFSKFYMCQECCDSLQDEEEQVFEEFYNDPLFWVNTHSPEQCSWQWDKIVNLYAYPEDFSNRPEGWKYCGVKYKERYSNFKVATMYESNYQNWKNVQDRTIIHKKDSTAQEIIQQIIENKSFEKKRTQGFSRTLELAKKLLDGIINDVELKSLLDYVAIESAYILKISRKQLFPTKVFNFGKYKGYNIHEVIDADRDYITWALVNLDNFMLDEEAMKHYRGEAWEMSSEKSDSHEALESVDTQKHNSKVEEVDDCPF</sequence>
<evidence type="ECO:0000256" key="1">
    <source>
        <dbReference type="SAM" id="MobiDB-lite"/>
    </source>
</evidence>
<dbReference type="AlphaFoldDB" id="A0AAP3WFX2"/>
<dbReference type="InterPro" id="IPR046768">
    <property type="entry name" value="ExoX-like_C"/>
</dbReference>